<dbReference type="EMBL" id="JAAALK010000079">
    <property type="protein sequence ID" value="KAG8100470.1"/>
    <property type="molecule type" value="Genomic_DNA"/>
</dbReference>
<evidence type="ECO:0000313" key="2">
    <source>
        <dbReference type="EMBL" id="KAG8100470.1"/>
    </source>
</evidence>
<keyword evidence="3" id="KW-1185">Reference proteome</keyword>
<protein>
    <submittedName>
        <fullName evidence="2">Uncharacterized protein</fullName>
    </submittedName>
</protein>
<reference evidence="2" key="2">
    <citation type="submission" date="2021-02" db="EMBL/GenBank/DDBJ databases">
        <authorList>
            <person name="Kimball J.A."/>
            <person name="Haas M.W."/>
            <person name="Macchietto M."/>
            <person name="Kono T."/>
            <person name="Duquette J."/>
            <person name="Shao M."/>
        </authorList>
    </citation>
    <scope>NUCLEOTIDE SEQUENCE</scope>
    <source>
        <tissue evidence="2">Fresh leaf tissue</tissue>
    </source>
</reference>
<dbReference type="AlphaFoldDB" id="A0A8J5X2P3"/>
<sequence length="67" mass="7161">MEEFVGFPASDGGYGGHDGDPDSSSSFYVDSDGLQRQDMITAGMDTTVISVEWAKEAARGDGPCRWP</sequence>
<dbReference type="Proteomes" id="UP000729402">
    <property type="component" value="Unassembled WGS sequence"/>
</dbReference>
<organism evidence="2 3">
    <name type="scientific">Zizania palustris</name>
    <name type="common">Northern wild rice</name>
    <dbReference type="NCBI Taxonomy" id="103762"/>
    <lineage>
        <taxon>Eukaryota</taxon>
        <taxon>Viridiplantae</taxon>
        <taxon>Streptophyta</taxon>
        <taxon>Embryophyta</taxon>
        <taxon>Tracheophyta</taxon>
        <taxon>Spermatophyta</taxon>
        <taxon>Magnoliopsida</taxon>
        <taxon>Liliopsida</taxon>
        <taxon>Poales</taxon>
        <taxon>Poaceae</taxon>
        <taxon>BOP clade</taxon>
        <taxon>Oryzoideae</taxon>
        <taxon>Oryzeae</taxon>
        <taxon>Zizaniinae</taxon>
        <taxon>Zizania</taxon>
    </lineage>
</organism>
<proteinExistence type="predicted"/>
<evidence type="ECO:0000256" key="1">
    <source>
        <dbReference type="SAM" id="MobiDB-lite"/>
    </source>
</evidence>
<reference evidence="2" key="1">
    <citation type="journal article" date="2021" name="bioRxiv">
        <title>Whole Genome Assembly and Annotation of Northern Wild Rice, Zizania palustris L., Supports a Whole Genome Duplication in the Zizania Genus.</title>
        <authorList>
            <person name="Haas M."/>
            <person name="Kono T."/>
            <person name="Macchietto M."/>
            <person name="Millas R."/>
            <person name="McGilp L."/>
            <person name="Shao M."/>
            <person name="Duquette J."/>
            <person name="Hirsch C.N."/>
            <person name="Kimball J."/>
        </authorList>
    </citation>
    <scope>NUCLEOTIDE SEQUENCE</scope>
    <source>
        <tissue evidence="2">Fresh leaf tissue</tissue>
    </source>
</reference>
<comment type="caution">
    <text evidence="2">The sequence shown here is derived from an EMBL/GenBank/DDBJ whole genome shotgun (WGS) entry which is preliminary data.</text>
</comment>
<accession>A0A8J5X2P3</accession>
<name>A0A8J5X2P3_ZIZPA</name>
<feature type="region of interest" description="Disordered" evidence="1">
    <location>
        <begin position="1"/>
        <end position="30"/>
    </location>
</feature>
<evidence type="ECO:0000313" key="3">
    <source>
        <dbReference type="Proteomes" id="UP000729402"/>
    </source>
</evidence>
<gene>
    <name evidence="2" type="ORF">GUJ93_ZPchr0013g34086</name>
</gene>